<dbReference type="PANTHER" id="PTHR45808:SF2">
    <property type="entry name" value="RHO GTPASE-ACTIVATING PROTEIN 68F"/>
    <property type="match status" value="1"/>
</dbReference>
<feature type="region of interest" description="Disordered" evidence="1">
    <location>
        <begin position="1"/>
        <end position="29"/>
    </location>
</feature>
<dbReference type="Proteomes" id="UP000235786">
    <property type="component" value="Unassembled WGS sequence"/>
</dbReference>
<organism evidence="3 4">
    <name type="scientific">Hyaloscypha variabilis (strain UAMH 11265 / GT02V1 / F)</name>
    <name type="common">Meliniomyces variabilis</name>
    <dbReference type="NCBI Taxonomy" id="1149755"/>
    <lineage>
        <taxon>Eukaryota</taxon>
        <taxon>Fungi</taxon>
        <taxon>Dikarya</taxon>
        <taxon>Ascomycota</taxon>
        <taxon>Pezizomycotina</taxon>
        <taxon>Leotiomycetes</taxon>
        <taxon>Helotiales</taxon>
        <taxon>Hyaloscyphaceae</taxon>
        <taxon>Hyaloscypha</taxon>
        <taxon>Hyaloscypha variabilis</taxon>
    </lineage>
</organism>
<dbReference type="OrthoDB" id="9994905at2759"/>
<dbReference type="STRING" id="1149755.A0A2J6S619"/>
<dbReference type="InterPro" id="IPR000198">
    <property type="entry name" value="RhoGAP_dom"/>
</dbReference>
<sequence length="428" mass="47436">MQHGVRPMVEEDDGERANPERQLKHRRSISDLSLRMKKKDKLKDKDLQELVRLCGSSLLYLPAEYAAGSLAVPTCFRATAQYLVQYGTTTRGVFRIPGSYNVVAALYNHYCSMDQNGEAIAGTVRCPTLPEHIQCDVHDVASAFKKFISGLPGGILGSLPLFDSLISIQSQLHTDPEWTRTKHSKVRARLIALAIATLRSQFRRELICAVFGLLCMIGRAAETSCREDNRGRPLPTSDLMGYGPLGIIFGPLLVGDLLEDYTMRLANPHGGLILLPISPPKSRKERKKKTKSGDEGSSFNTYVDKIKVANSIAEMLITHWREVVRHLKNLSALKIIGGHKSLGFRGAKPPFLRPSASESFAIRKPPDWDDGNHMRPVTRSPSPTPMSLVQQRILIQAFLSDKAMACKLENNDQNLGLYQPSGSLLPSL</sequence>
<dbReference type="PROSITE" id="PS50238">
    <property type="entry name" value="RHOGAP"/>
    <property type="match status" value="1"/>
</dbReference>
<evidence type="ECO:0000259" key="2">
    <source>
        <dbReference type="PROSITE" id="PS50238"/>
    </source>
</evidence>
<accession>A0A2J6S619</accession>
<feature type="compositionally biased region" description="Basic residues" evidence="1">
    <location>
        <begin position="281"/>
        <end position="290"/>
    </location>
</feature>
<dbReference type="SMART" id="SM00324">
    <property type="entry name" value="RhoGAP"/>
    <property type="match status" value="1"/>
</dbReference>
<dbReference type="AlphaFoldDB" id="A0A2J6S619"/>
<evidence type="ECO:0000256" key="1">
    <source>
        <dbReference type="SAM" id="MobiDB-lite"/>
    </source>
</evidence>
<dbReference type="Gene3D" id="1.10.555.10">
    <property type="entry name" value="Rho GTPase activation protein"/>
    <property type="match status" value="1"/>
</dbReference>
<dbReference type="GO" id="GO:0007264">
    <property type="term" value="P:small GTPase-mediated signal transduction"/>
    <property type="evidence" value="ECO:0007669"/>
    <property type="project" value="TreeGrafter"/>
</dbReference>
<dbReference type="PANTHER" id="PTHR45808">
    <property type="entry name" value="RHO GTPASE-ACTIVATING PROTEIN 68F"/>
    <property type="match status" value="1"/>
</dbReference>
<dbReference type="GO" id="GO:0005737">
    <property type="term" value="C:cytoplasm"/>
    <property type="evidence" value="ECO:0007669"/>
    <property type="project" value="TreeGrafter"/>
</dbReference>
<dbReference type="SUPFAM" id="SSF48350">
    <property type="entry name" value="GTPase activation domain, GAP"/>
    <property type="match status" value="1"/>
</dbReference>
<evidence type="ECO:0000313" key="4">
    <source>
        <dbReference type="Proteomes" id="UP000235786"/>
    </source>
</evidence>
<name>A0A2J6S619_HYAVF</name>
<feature type="compositionally biased region" description="Basic and acidic residues" evidence="1">
    <location>
        <begin position="364"/>
        <end position="373"/>
    </location>
</feature>
<gene>
    <name evidence="3" type="ORF">L207DRAFT_540812</name>
</gene>
<proteinExistence type="predicted"/>
<dbReference type="GO" id="GO:0005096">
    <property type="term" value="F:GTPase activator activity"/>
    <property type="evidence" value="ECO:0007669"/>
    <property type="project" value="TreeGrafter"/>
</dbReference>
<dbReference type="Pfam" id="PF00620">
    <property type="entry name" value="RhoGAP"/>
    <property type="match status" value="1"/>
</dbReference>
<keyword evidence="4" id="KW-1185">Reference proteome</keyword>
<protein>
    <recommendedName>
        <fullName evidence="2">Rho-GAP domain-containing protein</fullName>
    </recommendedName>
</protein>
<dbReference type="CDD" id="cd00159">
    <property type="entry name" value="RhoGAP"/>
    <property type="match status" value="1"/>
</dbReference>
<dbReference type="InterPro" id="IPR008936">
    <property type="entry name" value="Rho_GTPase_activation_prot"/>
</dbReference>
<reference evidence="3 4" key="1">
    <citation type="submission" date="2016-04" db="EMBL/GenBank/DDBJ databases">
        <title>A degradative enzymes factory behind the ericoid mycorrhizal symbiosis.</title>
        <authorList>
            <consortium name="DOE Joint Genome Institute"/>
            <person name="Martino E."/>
            <person name="Morin E."/>
            <person name="Grelet G."/>
            <person name="Kuo A."/>
            <person name="Kohler A."/>
            <person name="Daghino S."/>
            <person name="Barry K."/>
            <person name="Choi C."/>
            <person name="Cichocki N."/>
            <person name="Clum A."/>
            <person name="Copeland A."/>
            <person name="Hainaut M."/>
            <person name="Haridas S."/>
            <person name="Labutti K."/>
            <person name="Lindquist E."/>
            <person name="Lipzen A."/>
            <person name="Khouja H.-R."/>
            <person name="Murat C."/>
            <person name="Ohm R."/>
            <person name="Olson A."/>
            <person name="Spatafora J."/>
            <person name="Veneault-Fourrey C."/>
            <person name="Henrissat B."/>
            <person name="Grigoriev I."/>
            <person name="Martin F."/>
            <person name="Perotto S."/>
        </authorList>
    </citation>
    <scope>NUCLEOTIDE SEQUENCE [LARGE SCALE GENOMIC DNA]</scope>
    <source>
        <strain evidence="3 4">F</strain>
    </source>
</reference>
<feature type="domain" description="Rho-GAP" evidence="2">
    <location>
        <begin position="59"/>
        <end position="324"/>
    </location>
</feature>
<feature type="region of interest" description="Disordered" evidence="1">
    <location>
        <begin position="363"/>
        <end position="385"/>
    </location>
</feature>
<evidence type="ECO:0000313" key="3">
    <source>
        <dbReference type="EMBL" id="PMD46196.1"/>
    </source>
</evidence>
<feature type="region of interest" description="Disordered" evidence="1">
    <location>
        <begin position="276"/>
        <end position="296"/>
    </location>
</feature>
<dbReference type="EMBL" id="KZ613939">
    <property type="protein sequence ID" value="PMD46196.1"/>
    <property type="molecule type" value="Genomic_DNA"/>
</dbReference>